<dbReference type="Proteomes" id="UP001595851">
    <property type="component" value="Unassembled WGS sequence"/>
</dbReference>
<evidence type="ECO:0000256" key="1">
    <source>
        <dbReference type="ARBA" id="ARBA00005721"/>
    </source>
</evidence>
<name>A0ABV8G428_9ACTN</name>
<dbReference type="EMBL" id="JBHSBI010000005">
    <property type="protein sequence ID" value="MFC4007879.1"/>
    <property type="molecule type" value="Genomic_DNA"/>
</dbReference>
<gene>
    <name evidence="3" type="ORF">ACFOY2_11635</name>
</gene>
<feature type="region of interest" description="Disordered" evidence="2">
    <location>
        <begin position="1"/>
        <end position="24"/>
    </location>
</feature>
<proteinExistence type="inferred from homology"/>
<comment type="similarity">
    <text evidence="1">Belongs to the asp23 family.</text>
</comment>
<evidence type="ECO:0000313" key="3">
    <source>
        <dbReference type="EMBL" id="MFC4007879.1"/>
    </source>
</evidence>
<organism evidence="3 4">
    <name type="scientific">Nonomuraea purpurea</name>
    <dbReference type="NCBI Taxonomy" id="1849276"/>
    <lineage>
        <taxon>Bacteria</taxon>
        <taxon>Bacillati</taxon>
        <taxon>Actinomycetota</taxon>
        <taxon>Actinomycetes</taxon>
        <taxon>Streptosporangiales</taxon>
        <taxon>Streptosporangiaceae</taxon>
        <taxon>Nonomuraea</taxon>
    </lineage>
</organism>
<accession>A0ABV8G428</accession>
<protein>
    <submittedName>
        <fullName evidence="3">Asp23/Gls24 family envelope stress response protein</fullName>
    </submittedName>
</protein>
<comment type="caution">
    <text evidence="3">The sequence shown here is derived from an EMBL/GenBank/DDBJ whole genome shotgun (WGS) entry which is preliminary data.</text>
</comment>
<dbReference type="RefSeq" id="WP_379527979.1">
    <property type="nucleotide sequence ID" value="NZ_JBHSBI010000005.1"/>
</dbReference>
<dbReference type="Pfam" id="PF03780">
    <property type="entry name" value="Asp23"/>
    <property type="match status" value="1"/>
</dbReference>
<evidence type="ECO:0000313" key="4">
    <source>
        <dbReference type="Proteomes" id="UP001595851"/>
    </source>
</evidence>
<keyword evidence="4" id="KW-1185">Reference proteome</keyword>
<reference evidence="4" key="1">
    <citation type="journal article" date="2019" name="Int. J. Syst. Evol. Microbiol.">
        <title>The Global Catalogue of Microorganisms (GCM) 10K type strain sequencing project: providing services to taxonomists for standard genome sequencing and annotation.</title>
        <authorList>
            <consortium name="The Broad Institute Genomics Platform"/>
            <consortium name="The Broad Institute Genome Sequencing Center for Infectious Disease"/>
            <person name="Wu L."/>
            <person name="Ma J."/>
        </authorList>
    </citation>
    <scope>NUCLEOTIDE SEQUENCE [LARGE SCALE GENOMIC DNA]</scope>
    <source>
        <strain evidence="4">TBRC 1276</strain>
    </source>
</reference>
<sequence length="120" mass="13543">MNSTVTVPAQRRPPLPEPEHRGRTEIAPRAVIKIACHAAREVPEVREVQMRPAGRPRGRVSSVRVHRDWATVRLNVSVVYPSPLRAVGERLRQHVIERVVSQTGLKVVRLDVIMTNLVEP</sequence>
<dbReference type="InterPro" id="IPR005531">
    <property type="entry name" value="Asp23"/>
</dbReference>
<evidence type="ECO:0000256" key="2">
    <source>
        <dbReference type="SAM" id="MobiDB-lite"/>
    </source>
</evidence>